<name>A0A072P8H7_9EURO</name>
<organism evidence="2 3">
    <name type="scientific">Exophiala aquamarina CBS 119918</name>
    <dbReference type="NCBI Taxonomy" id="1182545"/>
    <lineage>
        <taxon>Eukaryota</taxon>
        <taxon>Fungi</taxon>
        <taxon>Dikarya</taxon>
        <taxon>Ascomycota</taxon>
        <taxon>Pezizomycotina</taxon>
        <taxon>Eurotiomycetes</taxon>
        <taxon>Chaetothyriomycetidae</taxon>
        <taxon>Chaetothyriales</taxon>
        <taxon>Herpotrichiellaceae</taxon>
        <taxon>Exophiala</taxon>
    </lineage>
</organism>
<evidence type="ECO:0000313" key="3">
    <source>
        <dbReference type="Proteomes" id="UP000027920"/>
    </source>
</evidence>
<keyword evidence="1" id="KW-0812">Transmembrane</keyword>
<gene>
    <name evidence="2" type="ORF">A1O9_12198</name>
</gene>
<dbReference type="Proteomes" id="UP000027920">
    <property type="component" value="Unassembled WGS sequence"/>
</dbReference>
<reference evidence="2 3" key="1">
    <citation type="submission" date="2013-03" db="EMBL/GenBank/DDBJ databases">
        <title>The Genome Sequence of Exophiala aquamarina CBS 119918.</title>
        <authorList>
            <consortium name="The Broad Institute Genomics Platform"/>
            <person name="Cuomo C."/>
            <person name="de Hoog S."/>
            <person name="Gorbushina A."/>
            <person name="Walker B."/>
            <person name="Young S.K."/>
            <person name="Zeng Q."/>
            <person name="Gargeya S."/>
            <person name="Fitzgerald M."/>
            <person name="Haas B."/>
            <person name="Abouelleil A."/>
            <person name="Allen A.W."/>
            <person name="Alvarado L."/>
            <person name="Arachchi H.M."/>
            <person name="Berlin A.M."/>
            <person name="Chapman S.B."/>
            <person name="Gainer-Dewar J."/>
            <person name="Goldberg J."/>
            <person name="Griggs A."/>
            <person name="Gujja S."/>
            <person name="Hansen M."/>
            <person name="Howarth C."/>
            <person name="Imamovic A."/>
            <person name="Ireland A."/>
            <person name="Larimer J."/>
            <person name="McCowan C."/>
            <person name="Murphy C."/>
            <person name="Pearson M."/>
            <person name="Poon T.W."/>
            <person name="Priest M."/>
            <person name="Roberts A."/>
            <person name="Saif S."/>
            <person name="Shea T."/>
            <person name="Sisk P."/>
            <person name="Sykes S."/>
            <person name="Wortman J."/>
            <person name="Nusbaum C."/>
            <person name="Birren B."/>
        </authorList>
    </citation>
    <scope>NUCLEOTIDE SEQUENCE [LARGE SCALE GENOMIC DNA]</scope>
    <source>
        <strain evidence="2 3">CBS 119918</strain>
    </source>
</reference>
<evidence type="ECO:0008006" key="4">
    <source>
        <dbReference type="Google" id="ProtNLM"/>
    </source>
</evidence>
<proteinExistence type="predicted"/>
<feature type="transmembrane region" description="Helical" evidence="1">
    <location>
        <begin position="44"/>
        <end position="65"/>
    </location>
</feature>
<feature type="transmembrane region" description="Helical" evidence="1">
    <location>
        <begin position="77"/>
        <end position="99"/>
    </location>
</feature>
<keyword evidence="1" id="KW-0472">Membrane</keyword>
<dbReference type="EMBL" id="AMGV01000021">
    <property type="protein sequence ID" value="KEF51860.1"/>
    <property type="molecule type" value="Genomic_DNA"/>
</dbReference>
<comment type="caution">
    <text evidence="2">The sequence shown here is derived from an EMBL/GenBank/DDBJ whole genome shotgun (WGS) entry which is preliminary data.</text>
</comment>
<dbReference type="InterPro" id="IPR036259">
    <property type="entry name" value="MFS_trans_sf"/>
</dbReference>
<keyword evidence="1" id="KW-1133">Transmembrane helix</keyword>
<dbReference type="RefSeq" id="XP_013254450.1">
    <property type="nucleotide sequence ID" value="XM_013398996.1"/>
</dbReference>
<sequence>MAQVFGEITFGRLSDKCSVHMLGTLSAAVACAAAFLLWGLATSLAYVIAFAFVFGAFASGFIALWPRMRTMFAEKDANMIYSFLSFGRGLGVLVSGPISSSLLNVGASHSDDASAGRKFNALILFVGSCMAASALIGCIGWSSAIFRTLTRAQHKVEDA</sequence>
<dbReference type="Gene3D" id="1.20.1250.20">
    <property type="entry name" value="MFS general substrate transporter like domains"/>
    <property type="match status" value="1"/>
</dbReference>
<evidence type="ECO:0000256" key="1">
    <source>
        <dbReference type="SAM" id="Phobius"/>
    </source>
</evidence>
<dbReference type="AlphaFoldDB" id="A0A072P8H7"/>
<dbReference type="OrthoDB" id="2213137at2759"/>
<feature type="transmembrane region" description="Helical" evidence="1">
    <location>
        <begin position="21"/>
        <end position="38"/>
    </location>
</feature>
<protein>
    <recommendedName>
        <fullName evidence="4">Major facilitator superfamily (MFS) profile domain-containing protein</fullName>
    </recommendedName>
</protein>
<keyword evidence="3" id="KW-1185">Reference proteome</keyword>
<dbReference type="VEuPathDB" id="FungiDB:A1O9_12198"/>
<dbReference type="HOGENOM" id="CLU_1660765_0_0_1"/>
<feature type="transmembrane region" description="Helical" evidence="1">
    <location>
        <begin position="119"/>
        <end position="146"/>
    </location>
</feature>
<evidence type="ECO:0000313" key="2">
    <source>
        <dbReference type="EMBL" id="KEF51860.1"/>
    </source>
</evidence>
<dbReference type="GeneID" id="25287092"/>
<dbReference type="SUPFAM" id="SSF103473">
    <property type="entry name" value="MFS general substrate transporter"/>
    <property type="match status" value="1"/>
</dbReference>
<accession>A0A072P8H7</accession>